<feature type="region of interest" description="Disordered" evidence="1">
    <location>
        <begin position="320"/>
        <end position="339"/>
    </location>
</feature>
<dbReference type="PANTHER" id="PTHR46082:SF11">
    <property type="entry name" value="AAA+ ATPASE DOMAIN-CONTAINING PROTEIN-RELATED"/>
    <property type="match status" value="1"/>
</dbReference>
<evidence type="ECO:0000256" key="1">
    <source>
        <dbReference type="SAM" id="MobiDB-lite"/>
    </source>
</evidence>
<dbReference type="PANTHER" id="PTHR46082">
    <property type="entry name" value="ATP/GTP-BINDING PROTEIN-RELATED"/>
    <property type="match status" value="1"/>
</dbReference>
<dbReference type="KEGG" id="apuu:APUU_61367A"/>
<dbReference type="InterPro" id="IPR053137">
    <property type="entry name" value="NLR-like"/>
</dbReference>
<dbReference type="InterPro" id="IPR035994">
    <property type="entry name" value="Nucleoside_phosphorylase_sf"/>
</dbReference>
<organism evidence="2 3">
    <name type="scientific">Aspergillus puulaauensis</name>
    <dbReference type="NCBI Taxonomy" id="1220207"/>
    <lineage>
        <taxon>Eukaryota</taxon>
        <taxon>Fungi</taxon>
        <taxon>Dikarya</taxon>
        <taxon>Ascomycota</taxon>
        <taxon>Pezizomycotina</taxon>
        <taxon>Eurotiomycetes</taxon>
        <taxon>Eurotiomycetidae</taxon>
        <taxon>Eurotiales</taxon>
        <taxon>Aspergillaceae</taxon>
        <taxon>Aspergillus</taxon>
    </lineage>
</organism>
<dbReference type="OrthoDB" id="1577640at2759"/>
<dbReference type="GeneID" id="64978316"/>
<evidence type="ECO:0000313" key="3">
    <source>
        <dbReference type="Proteomes" id="UP000654913"/>
    </source>
</evidence>
<evidence type="ECO:0000313" key="2">
    <source>
        <dbReference type="EMBL" id="BCS28319.1"/>
    </source>
</evidence>
<reference evidence="2" key="1">
    <citation type="submission" date="2021-01" db="EMBL/GenBank/DDBJ databases">
        <authorList>
            <consortium name="Aspergillus puulaauensis MK2 genome sequencing consortium"/>
            <person name="Kazuki M."/>
            <person name="Futagami T."/>
        </authorList>
    </citation>
    <scope>NUCLEOTIDE SEQUENCE</scope>
    <source>
        <strain evidence="2">MK2</strain>
    </source>
</reference>
<dbReference type="GO" id="GO:0009116">
    <property type="term" value="P:nucleoside metabolic process"/>
    <property type="evidence" value="ECO:0007669"/>
    <property type="project" value="InterPro"/>
</dbReference>
<dbReference type="GO" id="GO:0003824">
    <property type="term" value="F:catalytic activity"/>
    <property type="evidence" value="ECO:0007669"/>
    <property type="project" value="InterPro"/>
</dbReference>
<dbReference type="Gene3D" id="3.40.50.1580">
    <property type="entry name" value="Nucleoside phosphorylase domain"/>
    <property type="match status" value="1"/>
</dbReference>
<protein>
    <recommendedName>
        <fullName evidence="4">Nucleoside phosphorylase domain-containing protein</fullName>
    </recommendedName>
</protein>
<feature type="compositionally biased region" description="Low complexity" evidence="1">
    <location>
        <begin position="324"/>
        <end position="335"/>
    </location>
</feature>
<reference evidence="2" key="2">
    <citation type="submission" date="2021-02" db="EMBL/GenBank/DDBJ databases">
        <title>Aspergillus puulaauensis MK2 genome sequence.</title>
        <authorList>
            <person name="Futagami T."/>
            <person name="Mori K."/>
            <person name="Kadooka C."/>
            <person name="Tanaka T."/>
        </authorList>
    </citation>
    <scope>NUCLEOTIDE SEQUENCE</scope>
    <source>
        <strain evidence="2">MK2</strain>
    </source>
</reference>
<dbReference type="RefSeq" id="XP_041560505.1">
    <property type="nucleotide sequence ID" value="XM_041694701.1"/>
</dbReference>
<evidence type="ECO:0008006" key="4">
    <source>
        <dbReference type="Google" id="ProtNLM"/>
    </source>
</evidence>
<keyword evidence="3" id="KW-1185">Reference proteome</keyword>
<accession>A0A7R7XWX4</accession>
<name>A0A7R7XWX4_9EURO</name>
<gene>
    <name evidence="2" type="ORF">APUU_61367A</name>
</gene>
<dbReference type="Proteomes" id="UP000654913">
    <property type="component" value="Chromosome 6"/>
</dbReference>
<dbReference type="SUPFAM" id="SSF53167">
    <property type="entry name" value="Purine and uridine phosphorylases"/>
    <property type="match status" value="1"/>
</dbReference>
<dbReference type="AlphaFoldDB" id="A0A7R7XWX4"/>
<proteinExistence type="predicted"/>
<sequence>MMPTHNDYQVGWICALPLEFAAAEATLDTIHDTLPNRRDDENTYVFGSILQHNVVIACLPVGVYGTTSATSVGMQMRASFPSLRFCLLVGVAGGAPGPHADIRLGDVVVSKPTGGYGGVIQYDYGKAVEDGEFVLTGMLDKPPAVLLTALARLQGRHHLRGNDIHRFYKEALDKYGQLAETFSFPGRAGDVLFVPDYSHVGGSNNDCDNCDQDQIYPRPPRSSSHPQAFYGLVASANRVLRSAARRDALSRRHGILCFEMEAAGLIDILPCLVIRGICDYCDSHKNKQWQGYASMTAAAYAKELLSVIPSNEVTQTKTIKDGLSNTTNTPSTIPSGAIQTPSKETIKAPYSEPIDSGFGGPSSGNSHQTAVGVPSFKPQSVDLPVGKGSRLLIGIELGYEFSTAAWTTTEDFRSYKLNLITRWPGRSVETHQVPTELGYKDGVAFWGYSIPNDTPRLVFLRALHSDGERYAGKDHDDRSARKLVGDYILGIYCHVRRTIHNSRTVRLGNRKVQVVLVVPFSLQSMAKEVTSTAKQVFLSDESLPQVSTVLRSNAAALGQVCMLPTPSLGAYVICDMCVNSTDLHIYKLTSVNPMVLEEIRDATGDYALAPLIWNPRMRTSYLSQEQQRGVGPIVHELIEEVCRQKLQRSSVPVDSSDLLQAVITFREDILNPRFEVESPTRKYYIDVRGILLKRGIPDDYTYEPYMLRGHICLTDMEIATAFDFALDGVKGSMDSQMSFQEDLKIEGIVLAGSWGSNPYIYQHIASLYTDQHSIPVCQELNSHL</sequence>
<dbReference type="EMBL" id="AP024448">
    <property type="protein sequence ID" value="BCS28319.1"/>
    <property type="molecule type" value="Genomic_DNA"/>
</dbReference>